<evidence type="ECO:0000256" key="8">
    <source>
        <dbReference type="ARBA" id="ARBA00023180"/>
    </source>
</evidence>
<evidence type="ECO:0000256" key="4">
    <source>
        <dbReference type="ARBA" id="ARBA00022989"/>
    </source>
</evidence>
<dbReference type="Pfam" id="PF21460">
    <property type="entry name" value="IL3Rb_N"/>
    <property type="match status" value="1"/>
</dbReference>
<dbReference type="SUPFAM" id="SSF49265">
    <property type="entry name" value="Fibronectin type III"/>
    <property type="match status" value="4"/>
</dbReference>
<evidence type="ECO:0000313" key="12">
    <source>
        <dbReference type="EMBL" id="KAJ8254384.1"/>
    </source>
</evidence>
<dbReference type="SMART" id="SM00060">
    <property type="entry name" value="FN3"/>
    <property type="match status" value="2"/>
</dbReference>
<feature type="compositionally biased region" description="Low complexity" evidence="9">
    <location>
        <begin position="599"/>
        <end position="612"/>
    </location>
</feature>
<dbReference type="GO" id="GO:0009897">
    <property type="term" value="C:external side of plasma membrane"/>
    <property type="evidence" value="ECO:0007669"/>
    <property type="project" value="TreeGrafter"/>
</dbReference>
<comment type="subcellular location">
    <subcellularLocation>
        <location evidence="1">Membrane</location>
        <topology evidence="1">Single-pass type I membrane protein</topology>
    </subcellularLocation>
</comment>
<evidence type="ECO:0000256" key="10">
    <source>
        <dbReference type="SAM" id="SignalP"/>
    </source>
</evidence>
<dbReference type="Pfam" id="PF00041">
    <property type="entry name" value="fn3"/>
    <property type="match status" value="1"/>
</dbReference>
<feature type="signal peptide" evidence="10">
    <location>
        <begin position="1"/>
        <end position="19"/>
    </location>
</feature>
<keyword evidence="7" id="KW-0675">Receptor</keyword>
<dbReference type="Gene3D" id="2.60.40.10">
    <property type="entry name" value="Immunoglobulins"/>
    <property type="match status" value="4"/>
</dbReference>
<dbReference type="EMBL" id="JAFJMO010000016">
    <property type="protein sequence ID" value="KAJ8254384.1"/>
    <property type="molecule type" value="Genomic_DNA"/>
</dbReference>
<feature type="region of interest" description="Disordered" evidence="9">
    <location>
        <begin position="522"/>
        <end position="554"/>
    </location>
</feature>
<dbReference type="InterPro" id="IPR036116">
    <property type="entry name" value="FN3_sf"/>
</dbReference>
<evidence type="ECO:0000259" key="11">
    <source>
        <dbReference type="PROSITE" id="PS50853"/>
    </source>
</evidence>
<organism evidence="12 13">
    <name type="scientific">Conger conger</name>
    <name type="common">Conger eel</name>
    <name type="synonym">Muraena conger</name>
    <dbReference type="NCBI Taxonomy" id="82655"/>
    <lineage>
        <taxon>Eukaryota</taxon>
        <taxon>Metazoa</taxon>
        <taxon>Chordata</taxon>
        <taxon>Craniata</taxon>
        <taxon>Vertebrata</taxon>
        <taxon>Euteleostomi</taxon>
        <taxon>Actinopterygii</taxon>
        <taxon>Neopterygii</taxon>
        <taxon>Teleostei</taxon>
        <taxon>Anguilliformes</taxon>
        <taxon>Congridae</taxon>
        <taxon>Conger</taxon>
    </lineage>
</organism>
<keyword evidence="2" id="KW-0812">Transmembrane</keyword>
<dbReference type="OrthoDB" id="8906725at2759"/>
<keyword evidence="13" id="KW-1185">Reference proteome</keyword>
<dbReference type="CDD" id="cd00063">
    <property type="entry name" value="FN3"/>
    <property type="match status" value="2"/>
</dbReference>
<dbReference type="AlphaFoldDB" id="A0A9Q1D0E1"/>
<dbReference type="InterPro" id="IPR013783">
    <property type="entry name" value="Ig-like_fold"/>
</dbReference>
<evidence type="ECO:0000256" key="5">
    <source>
        <dbReference type="ARBA" id="ARBA00023136"/>
    </source>
</evidence>
<comment type="caution">
    <text evidence="12">The sequence shown here is derived from an EMBL/GenBank/DDBJ whole genome shotgun (WGS) entry which is preliminary data.</text>
</comment>
<keyword evidence="8" id="KW-0325">Glycoprotein</keyword>
<protein>
    <recommendedName>
        <fullName evidence="11">Fibronectin type-III domain-containing protein</fullName>
    </recommendedName>
</protein>
<dbReference type="PANTHER" id="PTHR23037:SF35">
    <property type="entry name" value="FIBRONECTIN TYPE-III DOMAIN-CONTAINING PROTEIN"/>
    <property type="match status" value="1"/>
</dbReference>
<keyword evidence="6" id="KW-1015">Disulfide bond</keyword>
<reference evidence="12" key="1">
    <citation type="journal article" date="2023" name="Science">
        <title>Genome structures resolve the early diversification of teleost fishes.</title>
        <authorList>
            <person name="Parey E."/>
            <person name="Louis A."/>
            <person name="Montfort J."/>
            <person name="Bouchez O."/>
            <person name="Roques C."/>
            <person name="Iampietro C."/>
            <person name="Lluch J."/>
            <person name="Castinel A."/>
            <person name="Donnadieu C."/>
            <person name="Desvignes T."/>
            <person name="Floi Bucao C."/>
            <person name="Jouanno E."/>
            <person name="Wen M."/>
            <person name="Mejri S."/>
            <person name="Dirks R."/>
            <person name="Jansen H."/>
            <person name="Henkel C."/>
            <person name="Chen W.J."/>
            <person name="Zahm M."/>
            <person name="Cabau C."/>
            <person name="Klopp C."/>
            <person name="Thompson A.W."/>
            <person name="Robinson-Rechavi M."/>
            <person name="Braasch I."/>
            <person name="Lecointre G."/>
            <person name="Bobe J."/>
            <person name="Postlethwait J.H."/>
            <person name="Berthelot C."/>
            <person name="Roest Crollius H."/>
            <person name="Guiguen Y."/>
        </authorList>
    </citation>
    <scope>NUCLEOTIDE SEQUENCE</scope>
    <source>
        <strain evidence="12">Concon-B</strain>
    </source>
</reference>
<dbReference type="Proteomes" id="UP001152803">
    <property type="component" value="Unassembled WGS sequence"/>
</dbReference>
<feature type="region of interest" description="Disordered" evidence="9">
    <location>
        <begin position="479"/>
        <end position="498"/>
    </location>
</feature>
<evidence type="ECO:0000256" key="6">
    <source>
        <dbReference type="ARBA" id="ARBA00023157"/>
    </source>
</evidence>
<sequence length="629" mass="70108">MLSSWAFCLATVLLVPASGTDLCAVQKGTGDTSTLYTSVVLESLHCQNDHKTHINCSWTESEQRHERPLLSLYHCADGHNSKSRCASRESPCVPHRLPVPLPDGRVTVHCRRNTSRFAIGTKDSFFFKTAAPCPPALTKTLTPLQHDRGPRNLTQQAVKGGAVLLEWQAPPSTPHSRPHRSLNYQVTYRPRSSQARTEVVVSERGLKIEAESLEPGCDYEARVRVRDGTGPWSEWSAAVAWKSQDALLQCVFDRQEMLCSWEVQRELAELVTYRLSYRLNHTSPAERCSVSGPPGARGPADSVLRFSCSFSVWDPEQPLELELLPTYNSKEIRSHRNIQPSPPDPGQVTERDRDWVLKWTPTENKRWALSYQLRYWSTEKPESVEYVDCAEGVRSYFITEGSLLPSTRYAAQVRALIVPKEGEDSFMGPPSEWSERMEWTSHPACRRRLVLWKVSVPSPIRSKVLEEIMKKSYSNRLSRQKDPLSLQKDSLSQQKDPLSLQKEAEKTIICRVQVLEKVCLPSSPDGGGDTQELANGNSPGPCWEKDPKSATLGPPCPPQQGCFSFSGPYILCPSGSPSDTPRFLFEPPSLSQPGGGYVGAPPQQGAPGQDGAAQEHGRVRDGYVVYPAF</sequence>
<keyword evidence="5" id="KW-0472">Membrane</keyword>
<evidence type="ECO:0000256" key="9">
    <source>
        <dbReference type="SAM" id="MobiDB-lite"/>
    </source>
</evidence>
<dbReference type="GO" id="GO:0004896">
    <property type="term" value="F:cytokine receptor activity"/>
    <property type="evidence" value="ECO:0007669"/>
    <property type="project" value="TreeGrafter"/>
</dbReference>
<keyword evidence="3 10" id="KW-0732">Signal</keyword>
<gene>
    <name evidence="12" type="ORF">COCON_G00209960</name>
</gene>
<feature type="compositionally biased region" description="Polar residues" evidence="9">
    <location>
        <begin position="487"/>
        <end position="496"/>
    </location>
</feature>
<proteinExistence type="predicted"/>
<evidence type="ECO:0000256" key="7">
    <source>
        <dbReference type="ARBA" id="ARBA00023170"/>
    </source>
</evidence>
<feature type="region of interest" description="Disordered" evidence="9">
    <location>
        <begin position="580"/>
        <end position="620"/>
    </location>
</feature>
<dbReference type="PROSITE" id="PS50853">
    <property type="entry name" value="FN3"/>
    <property type="match status" value="2"/>
</dbReference>
<dbReference type="PANTHER" id="PTHR23037">
    <property type="entry name" value="CYTOKINE RECEPTOR"/>
    <property type="match status" value="1"/>
</dbReference>
<evidence type="ECO:0000256" key="2">
    <source>
        <dbReference type="ARBA" id="ARBA00022692"/>
    </source>
</evidence>
<dbReference type="InterPro" id="IPR048668">
    <property type="entry name" value="IL3RB_N"/>
</dbReference>
<feature type="domain" description="Fibronectin type-III" evidence="11">
    <location>
        <begin position="149"/>
        <end position="246"/>
    </location>
</feature>
<evidence type="ECO:0000256" key="1">
    <source>
        <dbReference type="ARBA" id="ARBA00004479"/>
    </source>
</evidence>
<dbReference type="InterPro" id="IPR003961">
    <property type="entry name" value="FN3_dom"/>
</dbReference>
<feature type="chain" id="PRO_5040329822" description="Fibronectin type-III domain-containing protein" evidence="10">
    <location>
        <begin position="20"/>
        <end position="629"/>
    </location>
</feature>
<evidence type="ECO:0000256" key="3">
    <source>
        <dbReference type="ARBA" id="ARBA00022729"/>
    </source>
</evidence>
<keyword evidence="4" id="KW-1133">Transmembrane helix</keyword>
<feature type="domain" description="Fibronectin type-III" evidence="11">
    <location>
        <begin position="339"/>
        <end position="443"/>
    </location>
</feature>
<evidence type="ECO:0000313" key="13">
    <source>
        <dbReference type="Proteomes" id="UP001152803"/>
    </source>
</evidence>
<name>A0A9Q1D0E1_CONCO</name>
<accession>A0A9Q1D0E1</accession>